<dbReference type="VEuPathDB" id="FungiDB:FUN_019023"/>
<dbReference type="OrthoDB" id="64220at2759"/>
<reference evidence="2 5" key="1">
    <citation type="submission" date="2016-04" db="EMBL/GenBank/DDBJ databases">
        <title>Genome analyses suggest a sexual origin of heterokaryosis in a supposedly ancient asexual fungus.</title>
        <authorList>
            <person name="Ropars J."/>
            <person name="Sedzielewska K."/>
            <person name="Noel J."/>
            <person name="Charron P."/>
            <person name="Farinelli L."/>
            <person name="Marton T."/>
            <person name="Kruger M."/>
            <person name="Pelin A."/>
            <person name="Brachmann A."/>
            <person name="Corradi N."/>
        </authorList>
    </citation>
    <scope>NUCLEOTIDE SEQUENCE [LARGE SCALE GENOMIC DNA]</scope>
    <source>
        <strain evidence="2 5">A5</strain>
    </source>
</reference>
<accession>A0A2N0SJL8</accession>
<keyword evidence="3" id="KW-0032">Aminotransferase</keyword>
<reference evidence="2 5" key="2">
    <citation type="submission" date="2017-09" db="EMBL/GenBank/DDBJ databases">
        <title>Extensive intraspecific genome diversity in a model arbuscular mycorrhizal fungus.</title>
        <authorList>
            <person name="Chen E.C."/>
            <person name="Morin E."/>
            <person name="Beaudet D."/>
            <person name="Noel J."/>
            <person name="Ndikumana S."/>
            <person name="Charron P."/>
            <person name="St-Onge C."/>
            <person name="Giorgi J."/>
            <person name="Grigoriev I.V."/>
            <person name="Roux C."/>
            <person name="Martin F.M."/>
            <person name="Corradi N."/>
        </authorList>
    </citation>
    <scope>NUCLEOTIDE SEQUENCE [LARGE SCALE GENOMIC DNA]</scope>
    <source>
        <strain evidence="2 5">A5</strain>
    </source>
</reference>
<evidence type="ECO:0000313" key="1">
    <source>
        <dbReference type="EMBL" id="CAB5290709.1"/>
    </source>
</evidence>
<dbReference type="InterPro" id="IPR043132">
    <property type="entry name" value="BCAT-like_C"/>
</dbReference>
<dbReference type="InterPro" id="IPR036038">
    <property type="entry name" value="Aminotransferase-like"/>
</dbReference>
<dbReference type="InterPro" id="IPR001544">
    <property type="entry name" value="Aminotrans_IV"/>
</dbReference>
<dbReference type="InterPro" id="IPR043131">
    <property type="entry name" value="BCAT-like_N"/>
</dbReference>
<dbReference type="Pfam" id="PF01063">
    <property type="entry name" value="Aminotran_4"/>
    <property type="match status" value="1"/>
</dbReference>
<reference evidence="3 4" key="4">
    <citation type="submission" date="2017-10" db="EMBL/GenBank/DDBJ databases">
        <title>Genome analyses suggest a sexual origin of heterokaryosis in a supposedly ancient asexual fungus.</title>
        <authorList>
            <person name="Corradi N."/>
            <person name="Sedzielewska K."/>
            <person name="Noel J."/>
            <person name="Charron P."/>
            <person name="Farinelli L."/>
            <person name="Marton T."/>
            <person name="Kruger M."/>
            <person name="Pelin A."/>
            <person name="Brachmann A."/>
            <person name="Corradi N."/>
        </authorList>
    </citation>
    <scope>NUCLEOTIDE SEQUENCE [LARGE SCALE GENOMIC DNA]</scope>
    <source>
        <strain evidence="3 4">A1</strain>
    </source>
</reference>
<evidence type="ECO:0000313" key="3">
    <source>
        <dbReference type="EMBL" id="PKC75750.1"/>
    </source>
</evidence>
<dbReference type="GO" id="GO:0008483">
    <property type="term" value="F:transaminase activity"/>
    <property type="evidence" value="ECO:0007669"/>
    <property type="project" value="UniProtKB-KW"/>
</dbReference>
<dbReference type="Proteomes" id="UP000232722">
    <property type="component" value="Unassembled WGS sequence"/>
</dbReference>
<evidence type="ECO:0000313" key="2">
    <source>
        <dbReference type="EMBL" id="PKC16897.1"/>
    </source>
</evidence>
<dbReference type="Gene3D" id="3.20.10.10">
    <property type="entry name" value="D-amino Acid Aminotransferase, subunit A, domain 2"/>
    <property type="match status" value="1"/>
</dbReference>
<dbReference type="Proteomes" id="UP000232688">
    <property type="component" value="Unassembled WGS sequence"/>
</dbReference>
<protein>
    <submittedName>
        <fullName evidence="3">D-aminoacid aminotransferase-like PLP-dependent enzyme</fullName>
    </submittedName>
</protein>
<evidence type="ECO:0000313" key="5">
    <source>
        <dbReference type="Proteomes" id="UP000232722"/>
    </source>
</evidence>
<dbReference type="AlphaFoldDB" id="A0A2N0SJL8"/>
<reference evidence="3 4" key="3">
    <citation type="submission" date="2017-10" db="EMBL/GenBank/DDBJ databases">
        <title>Extensive intraspecific genome diversity in a model arbuscular mycorrhizal fungus.</title>
        <authorList>
            <person name="Chen E.C.H."/>
            <person name="Morin E."/>
            <person name="Baudet D."/>
            <person name="Noel J."/>
            <person name="Ndikumana S."/>
            <person name="Charron P."/>
            <person name="St-Onge C."/>
            <person name="Giorgi J."/>
            <person name="Grigoriev I.V."/>
            <person name="Roux C."/>
            <person name="Martin F.M."/>
            <person name="Corradi N."/>
        </authorList>
    </citation>
    <scope>NUCLEOTIDE SEQUENCE [LARGE SCALE GENOMIC DNA]</scope>
    <source>
        <strain evidence="3 4">A1</strain>
    </source>
</reference>
<evidence type="ECO:0000313" key="4">
    <source>
        <dbReference type="Proteomes" id="UP000232688"/>
    </source>
</evidence>
<organism evidence="3 4">
    <name type="scientific">Rhizophagus irregularis</name>
    <dbReference type="NCBI Taxonomy" id="588596"/>
    <lineage>
        <taxon>Eukaryota</taxon>
        <taxon>Fungi</taxon>
        <taxon>Fungi incertae sedis</taxon>
        <taxon>Mucoromycota</taxon>
        <taxon>Glomeromycotina</taxon>
        <taxon>Glomeromycetes</taxon>
        <taxon>Glomerales</taxon>
        <taxon>Glomeraceae</taxon>
        <taxon>Rhizophagus</taxon>
    </lineage>
</organism>
<dbReference type="EMBL" id="LLXJ01000031">
    <property type="protein sequence ID" value="PKC16897.1"/>
    <property type="molecule type" value="Genomic_DNA"/>
</dbReference>
<keyword evidence="3" id="KW-0808">Transferase</keyword>
<dbReference type="Gene3D" id="3.30.470.10">
    <property type="match status" value="1"/>
</dbReference>
<dbReference type="VEuPathDB" id="FungiDB:RhiirA1_407267"/>
<dbReference type="EMBL" id="LLXH01000017">
    <property type="protein sequence ID" value="PKC75750.1"/>
    <property type="molecule type" value="Genomic_DNA"/>
</dbReference>
<dbReference type="VEuPathDB" id="FungiDB:RhiirFUN_015497"/>
<comment type="caution">
    <text evidence="3">The sequence shown here is derived from an EMBL/GenBank/DDBJ whole genome shotgun (WGS) entry which is preliminary data.</text>
</comment>
<gene>
    <name evidence="1" type="ORF">CHRIB12_LOCUS48</name>
    <name evidence="3" type="ORF">RhiirA1_407267</name>
    <name evidence="2" type="ORF">RhiirA5_493420</name>
</gene>
<proteinExistence type="predicted"/>
<dbReference type="SUPFAM" id="SSF56752">
    <property type="entry name" value="D-aminoacid aminotransferase-like PLP-dependent enzymes"/>
    <property type="match status" value="1"/>
</dbReference>
<dbReference type="Proteomes" id="UP000684084">
    <property type="component" value="Unassembled WGS sequence"/>
</dbReference>
<dbReference type="EMBL" id="CAGKOT010000001">
    <property type="protein sequence ID" value="CAB5290709.1"/>
    <property type="molecule type" value="Genomic_DNA"/>
</dbReference>
<reference evidence="1" key="5">
    <citation type="submission" date="2020-05" db="EMBL/GenBank/DDBJ databases">
        <authorList>
            <person name="Rincon C."/>
            <person name="Sanders R I."/>
            <person name="Robbins C."/>
            <person name="Chaturvedi A."/>
        </authorList>
    </citation>
    <scope>NUCLEOTIDE SEQUENCE</scope>
    <source>
        <strain evidence="1">CHB12</strain>
    </source>
</reference>
<sequence>MDDINFQLLETILYEPQFGFYLLNLHLNRLTQSASYFSKQFNDKSSFANCTTSEFQEFIKEQLQESVSQIGYDKTQRVRLTVNKQGIPTITTTILPSSNSPLQEPLKITLDTQQTQSSDIFLYHKTTHRNIYNDARIRVGIESNKDLFDVLLYNERNEITECSIANIAVEYYDDEKNIKYWKTPKIECGLLGGVMRSHLIENEEIIPGVITLSEIKLAQQQGRKIKCFNSVRKKYDVILI</sequence>
<name>A0A2N0SJL8_9GLOM</name>